<dbReference type="EMBL" id="JRES01001123">
    <property type="protein sequence ID" value="KNC25337.1"/>
    <property type="molecule type" value="Genomic_DNA"/>
</dbReference>
<dbReference type="GO" id="GO:0008270">
    <property type="term" value="F:zinc ion binding"/>
    <property type="evidence" value="ECO:0007669"/>
    <property type="project" value="InterPro"/>
</dbReference>
<evidence type="ECO:0000313" key="3">
    <source>
        <dbReference type="EMBL" id="KNC25337.1"/>
    </source>
</evidence>
<accession>A0A0L0BZ49</accession>
<dbReference type="InterPro" id="IPR052644">
    <property type="entry name" value="ZMAT3"/>
</dbReference>
<dbReference type="OMA" id="THANQHY"/>
<dbReference type="AlphaFoldDB" id="A0A0L0BZ49"/>
<sequence>MNYDFLQSYNIPVARQGTTDNQYDTTNNSTMEGAYGTYSMQSTAQSTPAINTAYYGYGDPNAYNAESYQTAPTGGSGGYYQNPERFMPPSKHGSSYTPHKGSFKRKSNTAGGGSTAKKEPPIAEMSSDGTFVMFMGRDESYPDELNALIHPLSCNLCDVKMTSRIIAKDHYESKAHDKHISSWLAKNYTEKGLTPPAIKRFVKQGSTGPDAYYCEACDLKLTSLTHANQHYSGKKHRSVIAQRAKPSGAGFYNSEGKWVRTGTKAMASQCKDQRFGIGDEFKYAEIIAANKAAKLSDTTTTTSVADTTTNTNGTENKTKVKETTKPTKTICSNDQDPALFCSICKVSVTSAVQMTTHLAGSKHMKKLKLAGINPTTTENTDAVQSGIVPLPDTLNDNVLLSAIKEEIKPDPTDLSMYRTPSGQYYCKICNTSMPHLPGLEQHLKGKRHLKKQTEEKALAALANKKN</sequence>
<dbReference type="PANTHER" id="PTHR46786:SF1">
    <property type="entry name" value="ZINC FINGER MATRIN-TYPE PROTEIN 3"/>
    <property type="match status" value="1"/>
</dbReference>
<dbReference type="PANTHER" id="PTHR46786">
    <property type="entry name" value="ZINC FINGER MATRIN-TYPE PROTEIN 3"/>
    <property type="match status" value="1"/>
</dbReference>
<dbReference type="Pfam" id="PF12874">
    <property type="entry name" value="zf-met"/>
    <property type="match status" value="4"/>
</dbReference>
<comment type="caution">
    <text evidence="3">The sequence shown here is derived from an EMBL/GenBank/DDBJ whole genome shotgun (WGS) entry which is preliminary data.</text>
</comment>
<evidence type="ECO:0000313" key="4">
    <source>
        <dbReference type="Proteomes" id="UP000037069"/>
    </source>
</evidence>
<evidence type="ECO:0000256" key="1">
    <source>
        <dbReference type="SAM" id="MobiDB-lite"/>
    </source>
</evidence>
<dbReference type="Proteomes" id="UP000037069">
    <property type="component" value="Unassembled WGS sequence"/>
</dbReference>
<feature type="domain" description="C2H2-type" evidence="2">
    <location>
        <begin position="426"/>
        <end position="448"/>
    </location>
</feature>
<dbReference type="InterPro" id="IPR003604">
    <property type="entry name" value="Matrin/U1-like-C_Znf_C2H2"/>
</dbReference>
<dbReference type="PROSITE" id="PS00028">
    <property type="entry name" value="ZINC_FINGER_C2H2_1"/>
    <property type="match status" value="1"/>
</dbReference>
<protein>
    <recommendedName>
        <fullName evidence="2">C2H2-type domain-containing protein</fullName>
    </recommendedName>
</protein>
<evidence type="ECO:0000259" key="2">
    <source>
        <dbReference type="PROSITE" id="PS00028"/>
    </source>
</evidence>
<proteinExistence type="predicted"/>
<organism evidence="3 4">
    <name type="scientific">Lucilia cuprina</name>
    <name type="common">Green bottle fly</name>
    <name type="synonym">Australian sheep blowfly</name>
    <dbReference type="NCBI Taxonomy" id="7375"/>
    <lineage>
        <taxon>Eukaryota</taxon>
        <taxon>Metazoa</taxon>
        <taxon>Ecdysozoa</taxon>
        <taxon>Arthropoda</taxon>
        <taxon>Hexapoda</taxon>
        <taxon>Insecta</taxon>
        <taxon>Pterygota</taxon>
        <taxon>Neoptera</taxon>
        <taxon>Endopterygota</taxon>
        <taxon>Diptera</taxon>
        <taxon>Brachycera</taxon>
        <taxon>Muscomorpha</taxon>
        <taxon>Oestroidea</taxon>
        <taxon>Calliphoridae</taxon>
        <taxon>Luciliinae</taxon>
        <taxon>Lucilia</taxon>
    </lineage>
</organism>
<dbReference type="SUPFAM" id="SSF57667">
    <property type="entry name" value="beta-beta-alpha zinc fingers"/>
    <property type="match status" value="4"/>
</dbReference>
<feature type="region of interest" description="Disordered" evidence="1">
    <location>
        <begin position="81"/>
        <end position="122"/>
    </location>
</feature>
<keyword evidence="4" id="KW-1185">Reference proteome</keyword>
<reference evidence="3 4" key="1">
    <citation type="journal article" date="2015" name="Nat. Commun.">
        <title>Lucilia cuprina genome unlocks parasitic fly biology to underpin future interventions.</title>
        <authorList>
            <person name="Anstead C.A."/>
            <person name="Korhonen P.K."/>
            <person name="Young N.D."/>
            <person name="Hall R.S."/>
            <person name="Jex A.R."/>
            <person name="Murali S.C."/>
            <person name="Hughes D.S."/>
            <person name="Lee S.F."/>
            <person name="Perry T."/>
            <person name="Stroehlein A.J."/>
            <person name="Ansell B.R."/>
            <person name="Breugelmans B."/>
            <person name="Hofmann A."/>
            <person name="Qu J."/>
            <person name="Dugan S."/>
            <person name="Lee S.L."/>
            <person name="Chao H."/>
            <person name="Dinh H."/>
            <person name="Han Y."/>
            <person name="Doddapaneni H.V."/>
            <person name="Worley K.C."/>
            <person name="Muzny D.M."/>
            <person name="Ioannidis P."/>
            <person name="Waterhouse R.M."/>
            <person name="Zdobnov E.M."/>
            <person name="James P.J."/>
            <person name="Bagnall N.H."/>
            <person name="Kotze A.C."/>
            <person name="Gibbs R.A."/>
            <person name="Richards S."/>
            <person name="Batterham P."/>
            <person name="Gasser R.B."/>
        </authorList>
    </citation>
    <scope>NUCLEOTIDE SEQUENCE [LARGE SCALE GENOMIC DNA]</scope>
    <source>
        <strain evidence="3 4">LS</strain>
        <tissue evidence="3">Full body</tissue>
    </source>
</reference>
<dbReference type="InterPro" id="IPR013087">
    <property type="entry name" value="Znf_C2H2_type"/>
</dbReference>
<dbReference type="SMART" id="SM00451">
    <property type="entry name" value="ZnF_U1"/>
    <property type="match status" value="4"/>
</dbReference>
<dbReference type="SMART" id="SM00355">
    <property type="entry name" value="ZnF_C2H2"/>
    <property type="match status" value="4"/>
</dbReference>
<dbReference type="Gene3D" id="3.30.160.60">
    <property type="entry name" value="Classic Zinc Finger"/>
    <property type="match status" value="4"/>
</dbReference>
<dbReference type="InterPro" id="IPR036236">
    <property type="entry name" value="Znf_C2H2_sf"/>
</dbReference>
<name>A0A0L0BZ49_LUCCU</name>
<gene>
    <name evidence="3" type="ORF">FF38_13709</name>
</gene>
<dbReference type="GO" id="GO:0003676">
    <property type="term" value="F:nucleic acid binding"/>
    <property type="evidence" value="ECO:0007669"/>
    <property type="project" value="InterPro"/>
</dbReference>
<dbReference type="OrthoDB" id="434647at2759"/>
<dbReference type="STRING" id="7375.A0A0L0BZ49"/>